<evidence type="ECO:0008006" key="5">
    <source>
        <dbReference type="Google" id="ProtNLM"/>
    </source>
</evidence>
<feature type="region of interest" description="Disordered" evidence="1">
    <location>
        <begin position="25"/>
        <end position="44"/>
    </location>
</feature>
<dbReference type="Proteomes" id="UP000824074">
    <property type="component" value="Unassembled WGS sequence"/>
</dbReference>
<dbReference type="PROSITE" id="PS51257">
    <property type="entry name" value="PROKAR_LIPOPROTEIN"/>
    <property type="match status" value="1"/>
</dbReference>
<evidence type="ECO:0000256" key="2">
    <source>
        <dbReference type="SAM" id="SignalP"/>
    </source>
</evidence>
<dbReference type="EMBL" id="DVMT01000011">
    <property type="protein sequence ID" value="HIU39807.1"/>
    <property type="molecule type" value="Genomic_DNA"/>
</dbReference>
<sequence>MKKVFIGIMAVLVCFTLTACDSNNNSNNEKNESKQEESASNLSNVQSEIEALGVECEKTETAYEMVGAIDGFKLNSGDYTLEIYKFDTSSDAYKTAEENQELILDGMDYSFSAKVQNGYAYIIDDNFPQHDEVVKILNNLK</sequence>
<feature type="signal peptide" evidence="2">
    <location>
        <begin position="1"/>
        <end position="19"/>
    </location>
</feature>
<protein>
    <recommendedName>
        <fullName evidence="5">Lipoprotein</fullName>
    </recommendedName>
</protein>
<reference evidence="3" key="2">
    <citation type="journal article" date="2021" name="PeerJ">
        <title>Extensive microbial diversity within the chicken gut microbiome revealed by metagenomics and culture.</title>
        <authorList>
            <person name="Gilroy R."/>
            <person name="Ravi A."/>
            <person name="Getino M."/>
            <person name="Pursley I."/>
            <person name="Horton D.L."/>
            <person name="Alikhan N.F."/>
            <person name="Baker D."/>
            <person name="Gharbi K."/>
            <person name="Hall N."/>
            <person name="Watson M."/>
            <person name="Adriaenssens E.M."/>
            <person name="Foster-Nyarko E."/>
            <person name="Jarju S."/>
            <person name="Secka A."/>
            <person name="Antonio M."/>
            <person name="Oren A."/>
            <person name="Chaudhuri R.R."/>
            <person name="La Ragione R."/>
            <person name="Hildebrand F."/>
            <person name="Pallen M.J."/>
        </authorList>
    </citation>
    <scope>NUCLEOTIDE SEQUENCE</scope>
    <source>
        <strain evidence="3">CHK193-30670</strain>
    </source>
</reference>
<keyword evidence="2" id="KW-0732">Signal</keyword>
<accession>A0A9D1LIF7</accession>
<evidence type="ECO:0000313" key="4">
    <source>
        <dbReference type="Proteomes" id="UP000824074"/>
    </source>
</evidence>
<dbReference type="AlphaFoldDB" id="A0A9D1LIF7"/>
<feature type="chain" id="PRO_5039436013" description="Lipoprotein" evidence="2">
    <location>
        <begin position="20"/>
        <end position="141"/>
    </location>
</feature>
<proteinExistence type="predicted"/>
<evidence type="ECO:0000256" key="1">
    <source>
        <dbReference type="SAM" id="MobiDB-lite"/>
    </source>
</evidence>
<reference evidence="3" key="1">
    <citation type="submission" date="2020-10" db="EMBL/GenBank/DDBJ databases">
        <authorList>
            <person name="Gilroy R."/>
        </authorList>
    </citation>
    <scope>NUCLEOTIDE SEQUENCE</scope>
    <source>
        <strain evidence="3">CHK193-30670</strain>
    </source>
</reference>
<organism evidence="3 4">
    <name type="scientific">Candidatus Aphodocola excrementigallinarum</name>
    <dbReference type="NCBI Taxonomy" id="2840670"/>
    <lineage>
        <taxon>Bacteria</taxon>
        <taxon>Bacillati</taxon>
        <taxon>Bacillota</taxon>
        <taxon>Bacilli</taxon>
        <taxon>Candidatus Aphodocola</taxon>
    </lineage>
</organism>
<comment type="caution">
    <text evidence="3">The sequence shown here is derived from an EMBL/GenBank/DDBJ whole genome shotgun (WGS) entry which is preliminary data.</text>
</comment>
<gene>
    <name evidence="3" type="ORF">IAB68_00695</name>
</gene>
<name>A0A9D1LIF7_9FIRM</name>
<evidence type="ECO:0000313" key="3">
    <source>
        <dbReference type="EMBL" id="HIU39807.1"/>
    </source>
</evidence>